<comment type="catalytic activity">
    <reaction evidence="1">
        <text>ATP + protein L-histidine = ADP + protein N-phospho-L-histidine.</text>
        <dbReference type="EC" id="2.7.13.3"/>
    </reaction>
</comment>
<feature type="domain" description="Histidine kinase" evidence="8">
    <location>
        <begin position="345"/>
        <end position="538"/>
    </location>
</feature>
<dbReference type="Proteomes" id="UP000662873">
    <property type="component" value="Chromosome"/>
</dbReference>
<dbReference type="AlphaFoldDB" id="A0A809R9D9"/>
<dbReference type="InterPro" id="IPR003594">
    <property type="entry name" value="HATPase_dom"/>
</dbReference>
<name>A0A809R9D9_9BACT</name>
<proteinExistence type="predicted"/>
<keyword evidence="6 9" id="KW-0418">Kinase</keyword>
<dbReference type="PANTHER" id="PTHR41523:SF8">
    <property type="entry name" value="ETHYLENE RESPONSE SENSOR PROTEIN"/>
    <property type="match status" value="1"/>
</dbReference>
<dbReference type="Gene3D" id="3.30.565.10">
    <property type="entry name" value="Histidine kinase-like ATPase, C-terminal domain"/>
    <property type="match status" value="1"/>
</dbReference>
<dbReference type="Pfam" id="PF07568">
    <property type="entry name" value="HisKA_2"/>
    <property type="match status" value="1"/>
</dbReference>
<dbReference type="Pfam" id="PF13581">
    <property type="entry name" value="HATPase_c_2"/>
    <property type="match status" value="1"/>
</dbReference>
<organism evidence="9 10">
    <name type="scientific">Candidatus Nitrosymbiomonas proteolyticus</name>
    <dbReference type="NCBI Taxonomy" id="2608984"/>
    <lineage>
        <taxon>Bacteria</taxon>
        <taxon>Bacillati</taxon>
        <taxon>Armatimonadota</taxon>
        <taxon>Armatimonadota incertae sedis</taxon>
        <taxon>Candidatus Nitrosymbiomonas</taxon>
    </lineage>
</organism>
<dbReference type="InterPro" id="IPR029016">
    <property type="entry name" value="GAF-like_dom_sf"/>
</dbReference>
<keyword evidence="5" id="KW-0547">Nucleotide-binding</keyword>
<dbReference type="InterPro" id="IPR003018">
    <property type="entry name" value="GAF"/>
</dbReference>
<dbReference type="EMBL" id="AP021858">
    <property type="protein sequence ID" value="BBO24183.1"/>
    <property type="molecule type" value="Genomic_DNA"/>
</dbReference>
<dbReference type="InterPro" id="IPR005467">
    <property type="entry name" value="His_kinase_dom"/>
</dbReference>
<dbReference type="Pfam" id="PF13185">
    <property type="entry name" value="GAF_2"/>
    <property type="match status" value="1"/>
</dbReference>
<dbReference type="InterPro" id="IPR036890">
    <property type="entry name" value="HATPase_C_sf"/>
</dbReference>
<evidence type="ECO:0000256" key="2">
    <source>
        <dbReference type="ARBA" id="ARBA00012438"/>
    </source>
</evidence>
<evidence type="ECO:0000259" key="8">
    <source>
        <dbReference type="PROSITE" id="PS50109"/>
    </source>
</evidence>
<dbReference type="SMART" id="SM00065">
    <property type="entry name" value="GAF"/>
    <property type="match status" value="1"/>
</dbReference>
<evidence type="ECO:0000256" key="7">
    <source>
        <dbReference type="ARBA" id="ARBA00022840"/>
    </source>
</evidence>
<reference evidence="9" key="1">
    <citation type="journal article" name="DNA Res.">
        <title>The physiological potential of anammox bacteria as revealed by their core genome structure.</title>
        <authorList>
            <person name="Okubo T."/>
            <person name="Toyoda A."/>
            <person name="Fukuhara K."/>
            <person name="Uchiyama I."/>
            <person name="Harigaya Y."/>
            <person name="Kuroiwa M."/>
            <person name="Suzuki T."/>
            <person name="Murakami Y."/>
            <person name="Suwa Y."/>
            <person name="Takami H."/>
        </authorList>
    </citation>
    <scope>NUCLEOTIDE SEQUENCE</scope>
    <source>
        <strain evidence="9">317325-2</strain>
    </source>
</reference>
<evidence type="ECO:0000256" key="3">
    <source>
        <dbReference type="ARBA" id="ARBA00022553"/>
    </source>
</evidence>
<protein>
    <recommendedName>
        <fullName evidence="2">histidine kinase</fullName>
        <ecNumber evidence="2">2.7.13.3</ecNumber>
    </recommendedName>
</protein>
<dbReference type="SUPFAM" id="SSF55874">
    <property type="entry name" value="ATPase domain of HSP90 chaperone/DNA topoisomerase II/histidine kinase"/>
    <property type="match status" value="1"/>
</dbReference>
<keyword evidence="3" id="KW-0597">Phosphoprotein</keyword>
<keyword evidence="4" id="KW-0808">Transferase</keyword>
<dbReference type="SUPFAM" id="SSF55781">
    <property type="entry name" value="GAF domain-like"/>
    <property type="match status" value="2"/>
</dbReference>
<dbReference type="EC" id="2.7.13.3" evidence="2"/>
<evidence type="ECO:0000256" key="5">
    <source>
        <dbReference type="ARBA" id="ARBA00022741"/>
    </source>
</evidence>
<dbReference type="PANTHER" id="PTHR41523">
    <property type="entry name" value="TWO-COMPONENT SYSTEM SENSOR PROTEIN"/>
    <property type="match status" value="1"/>
</dbReference>
<evidence type="ECO:0000256" key="4">
    <source>
        <dbReference type="ARBA" id="ARBA00022679"/>
    </source>
</evidence>
<evidence type="ECO:0000313" key="9">
    <source>
        <dbReference type="EMBL" id="BBO24183.1"/>
    </source>
</evidence>
<keyword evidence="7" id="KW-0067">ATP-binding</keyword>
<dbReference type="Gene3D" id="3.30.450.40">
    <property type="match status" value="2"/>
</dbReference>
<evidence type="ECO:0000256" key="1">
    <source>
        <dbReference type="ARBA" id="ARBA00000085"/>
    </source>
</evidence>
<dbReference type="GO" id="GO:0004673">
    <property type="term" value="F:protein histidine kinase activity"/>
    <property type="evidence" value="ECO:0007669"/>
    <property type="project" value="UniProtKB-EC"/>
</dbReference>
<sequence>MLQVHSSQPKTLLALRDMVGAMSAATSEDGLLAELAQILLTASDADGCDILLSDDGQSLILRASTYAPDYTHRCRLGKGIGLSGIVHQTGNPVFVRRHAMKHPSYVSYPGLDERHCEGVAVIPFWGASRILGACFLHRERVWPLSQRQKQRILEHVRDAARVWEGFENALQRGASSNRMGALTEVSRTLSTSPYVEEILQLLVNITAQQFNYKVCTVRLLDEARGELVLRATQAPARAYRKKRAIKLGESIAGRAISERRAVTVRDVRIEPDYIGHELAVEQGLCSMICVPLLLQDRTVGVLSCYTDHVRDFPSDEIAALETIAKQAAVSIEHARLQVRSTLLQEVHHRVKNNLQQIASLLRLQIRHGAHKTLDEALGDSLSRILAIASVHELLSREDLDHVGLRSLAEDLIHHQRESLMLPDRSIEFEVRGEDVHLHTTQATQVALVLNELIQNAVEHGFRDSLSGNVHITIEERDGEIGLWVSNDGDRLPTNFELGANSRLGLQIAQNLARSLGGRFVLEEKLGWAVAELKFSRTSSE</sequence>
<evidence type="ECO:0000256" key="6">
    <source>
        <dbReference type="ARBA" id="ARBA00022777"/>
    </source>
</evidence>
<accession>A0A809R9D9</accession>
<gene>
    <name evidence="9" type="ORF">NPRO_17780</name>
</gene>
<evidence type="ECO:0000313" key="10">
    <source>
        <dbReference type="Proteomes" id="UP000662873"/>
    </source>
</evidence>
<dbReference type="PROSITE" id="PS50109">
    <property type="entry name" value="HIS_KIN"/>
    <property type="match status" value="1"/>
</dbReference>
<dbReference type="InterPro" id="IPR011495">
    <property type="entry name" value="Sig_transdc_His_kin_sub2_dim/P"/>
</dbReference>
<dbReference type="GO" id="GO:0005524">
    <property type="term" value="F:ATP binding"/>
    <property type="evidence" value="ECO:0007669"/>
    <property type="project" value="UniProtKB-KW"/>
</dbReference>
<dbReference type="KEGG" id="npy:NPRO_17780"/>